<dbReference type="InterPro" id="IPR024171">
    <property type="entry name" value="SRK-like_kinase"/>
</dbReference>
<keyword evidence="8 22" id="KW-0732">Signal</keyword>
<keyword evidence="4" id="KW-0245">EGF-like domain</keyword>
<accession>A0A843X9Z2</accession>
<dbReference type="InterPro" id="IPR001245">
    <property type="entry name" value="Ser-Thr/Tyr_kinase_cat_dom"/>
</dbReference>
<evidence type="ECO:0000256" key="17">
    <source>
        <dbReference type="ARBA" id="ARBA00023170"/>
    </source>
</evidence>
<dbReference type="InterPro" id="IPR003609">
    <property type="entry name" value="Pan_app"/>
</dbReference>
<dbReference type="OrthoDB" id="1910371at2759"/>
<dbReference type="PANTHER" id="PTHR27002:SF181">
    <property type="entry name" value="RECEPTOR-LIKE SERINE_THREONINE-PROTEIN KINASE"/>
    <property type="match status" value="1"/>
</dbReference>
<proteinExistence type="inferred from homology"/>
<dbReference type="GO" id="GO:0005524">
    <property type="term" value="F:ATP binding"/>
    <property type="evidence" value="ECO:0007669"/>
    <property type="project" value="UniProtKB-UniRule"/>
</dbReference>
<keyword evidence="7 21" id="KW-0812">Transmembrane</keyword>
<dbReference type="AlphaFoldDB" id="A0A843X9Z2"/>
<dbReference type="PIRSF" id="PIRSF000641">
    <property type="entry name" value="SRK"/>
    <property type="match status" value="1"/>
</dbReference>
<comment type="similarity">
    <text evidence="19">Belongs to the protein kinase superfamily. Ser/Thr protein kinase family.</text>
</comment>
<keyword evidence="11 19" id="KW-0418">Kinase</keyword>
<feature type="domain" description="Apple" evidence="25">
    <location>
        <begin position="355"/>
        <end position="441"/>
    </location>
</feature>
<dbReference type="SMART" id="SM00108">
    <property type="entry name" value="B_lectin"/>
    <property type="match status" value="1"/>
</dbReference>
<dbReference type="FunFam" id="1.10.510.10:FF:000060">
    <property type="entry name" value="G-type lectin S-receptor-like serine/threonine-protein kinase"/>
    <property type="match status" value="1"/>
</dbReference>
<dbReference type="Pfam" id="PF07714">
    <property type="entry name" value="PK_Tyr_Ser-Thr"/>
    <property type="match status" value="1"/>
</dbReference>
<dbReference type="InterPro" id="IPR000719">
    <property type="entry name" value="Prot_kinase_dom"/>
</dbReference>
<dbReference type="EC" id="2.7.11.1" evidence="19"/>
<feature type="binding site" evidence="20">
    <location>
        <position position="571"/>
    </location>
    <ligand>
        <name>ATP</name>
        <dbReference type="ChEBI" id="CHEBI:30616"/>
    </ligand>
</feature>
<dbReference type="Gene3D" id="3.30.200.20">
    <property type="entry name" value="Phosphorylase Kinase, domain 1"/>
    <property type="match status" value="1"/>
</dbReference>
<feature type="domain" description="Protein kinase" evidence="23">
    <location>
        <begin position="543"/>
        <end position="824"/>
    </location>
</feature>
<dbReference type="Pfam" id="PF08276">
    <property type="entry name" value="PAN_2"/>
    <property type="match status" value="1"/>
</dbReference>
<protein>
    <recommendedName>
        <fullName evidence="19">Receptor-like serine/threonine-protein kinase</fullName>
        <ecNumber evidence="19">2.7.11.1</ecNumber>
    </recommendedName>
</protein>
<evidence type="ECO:0000256" key="8">
    <source>
        <dbReference type="ARBA" id="ARBA00022729"/>
    </source>
</evidence>
<name>A0A843X9Z2_COLES</name>
<dbReference type="GO" id="GO:0004674">
    <property type="term" value="F:protein serine/threonine kinase activity"/>
    <property type="evidence" value="ECO:0007669"/>
    <property type="project" value="UniProtKB-KW"/>
</dbReference>
<dbReference type="SUPFAM" id="SSF57414">
    <property type="entry name" value="Hairpin loop containing domain-like"/>
    <property type="match status" value="1"/>
</dbReference>
<feature type="signal peptide" evidence="22">
    <location>
        <begin position="1"/>
        <end position="31"/>
    </location>
</feature>
<dbReference type="GO" id="GO:0005886">
    <property type="term" value="C:plasma membrane"/>
    <property type="evidence" value="ECO:0007669"/>
    <property type="project" value="UniProtKB-SubCell"/>
</dbReference>
<evidence type="ECO:0000259" key="23">
    <source>
        <dbReference type="PROSITE" id="PS50011"/>
    </source>
</evidence>
<dbReference type="CDD" id="cd01098">
    <property type="entry name" value="PAN_AP_plant"/>
    <property type="match status" value="1"/>
</dbReference>
<evidence type="ECO:0000256" key="5">
    <source>
        <dbReference type="ARBA" id="ARBA00022546"/>
    </source>
</evidence>
<comment type="subcellular location">
    <subcellularLocation>
        <location evidence="1">Cell membrane</location>
        <topology evidence="1">Single-pass type I membrane protein</topology>
    </subcellularLocation>
</comment>
<dbReference type="PROSITE" id="PS50948">
    <property type="entry name" value="PAN"/>
    <property type="match status" value="1"/>
</dbReference>
<dbReference type="EMBL" id="NMUH01006853">
    <property type="protein sequence ID" value="MQM16120.1"/>
    <property type="molecule type" value="Genomic_DNA"/>
</dbReference>
<feature type="domain" description="Bulb-type lectin" evidence="24">
    <location>
        <begin position="32"/>
        <end position="156"/>
    </location>
</feature>
<dbReference type="Pfam" id="PF01453">
    <property type="entry name" value="B_lectin"/>
    <property type="match status" value="1"/>
</dbReference>
<evidence type="ECO:0000256" key="6">
    <source>
        <dbReference type="ARBA" id="ARBA00022679"/>
    </source>
</evidence>
<evidence type="ECO:0000256" key="21">
    <source>
        <dbReference type="SAM" id="Phobius"/>
    </source>
</evidence>
<keyword evidence="14" id="KW-0430">Lectin</keyword>
<evidence type="ECO:0000259" key="25">
    <source>
        <dbReference type="PROSITE" id="PS50948"/>
    </source>
</evidence>
<keyword evidence="14" id="KW-0465">Mannose-binding</keyword>
<evidence type="ECO:0000256" key="7">
    <source>
        <dbReference type="ARBA" id="ARBA00022692"/>
    </source>
</evidence>
<dbReference type="PROSITE" id="PS50927">
    <property type="entry name" value="BULB_LECTIN"/>
    <property type="match status" value="1"/>
</dbReference>
<evidence type="ECO:0000259" key="24">
    <source>
        <dbReference type="PROSITE" id="PS50927"/>
    </source>
</evidence>
<dbReference type="SUPFAM" id="SSF51110">
    <property type="entry name" value="alpha-D-mannose-specific plant lectins"/>
    <property type="match status" value="1"/>
</dbReference>
<reference evidence="26" key="1">
    <citation type="submission" date="2017-07" db="EMBL/GenBank/DDBJ databases">
        <title>Taro Niue Genome Assembly and Annotation.</title>
        <authorList>
            <person name="Atibalentja N."/>
            <person name="Keating K."/>
            <person name="Fields C.J."/>
        </authorList>
    </citation>
    <scope>NUCLEOTIDE SEQUENCE</scope>
    <source>
        <strain evidence="26">Niue_2</strain>
        <tissue evidence="26">Leaf</tissue>
    </source>
</reference>
<comment type="caution">
    <text evidence="26">The sequence shown here is derived from an EMBL/GenBank/DDBJ whole genome shotgun (WGS) entry which is preliminary data.</text>
</comment>
<dbReference type="Proteomes" id="UP000652761">
    <property type="component" value="Unassembled WGS sequence"/>
</dbReference>
<dbReference type="CDD" id="cd00028">
    <property type="entry name" value="B_lectin"/>
    <property type="match status" value="1"/>
</dbReference>
<evidence type="ECO:0000256" key="15">
    <source>
        <dbReference type="ARBA" id="ARBA00023136"/>
    </source>
</evidence>
<evidence type="ECO:0000256" key="9">
    <source>
        <dbReference type="ARBA" id="ARBA00022737"/>
    </source>
</evidence>
<keyword evidence="2" id="KW-1003">Cell membrane</keyword>
<dbReference type="InterPro" id="IPR008271">
    <property type="entry name" value="Ser/Thr_kinase_AS"/>
</dbReference>
<comment type="catalytic activity">
    <reaction evidence="19">
        <text>L-seryl-[protein] + ATP = O-phospho-L-seryl-[protein] + ADP + H(+)</text>
        <dbReference type="Rhea" id="RHEA:17989"/>
        <dbReference type="Rhea" id="RHEA-COMP:9863"/>
        <dbReference type="Rhea" id="RHEA-COMP:11604"/>
        <dbReference type="ChEBI" id="CHEBI:15378"/>
        <dbReference type="ChEBI" id="CHEBI:29999"/>
        <dbReference type="ChEBI" id="CHEBI:30616"/>
        <dbReference type="ChEBI" id="CHEBI:83421"/>
        <dbReference type="ChEBI" id="CHEBI:456216"/>
        <dbReference type="EC" id="2.7.11.1"/>
    </reaction>
</comment>
<evidence type="ECO:0000313" key="26">
    <source>
        <dbReference type="EMBL" id="MQM16120.1"/>
    </source>
</evidence>
<dbReference type="PROSITE" id="PS00107">
    <property type="entry name" value="PROTEIN_KINASE_ATP"/>
    <property type="match status" value="1"/>
</dbReference>
<evidence type="ECO:0000256" key="4">
    <source>
        <dbReference type="ARBA" id="ARBA00022536"/>
    </source>
</evidence>
<evidence type="ECO:0000256" key="2">
    <source>
        <dbReference type="ARBA" id="ARBA00022475"/>
    </source>
</evidence>
<evidence type="ECO:0000256" key="11">
    <source>
        <dbReference type="ARBA" id="ARBA00022777"/>
    </source>
</evidence>
<keyword evidence="9" id="KW-0677">Repeat</keyword>
<keyword evidence="10 19" id="KW-0547">Nucleotide-binding</keyword>
<evidence type="ECO:0000256" key="12">
    <source>
        <dbReference type="ARBA" id="ARBA00022840"/>
    </source>
</evidence>
<evidence type="ECO:0000256" key="18">
    <source>
        <dbReference type="ARBA" id="ARBA00023180"/>
    </source>
</evidence>
<gene>
    <name evidence="26" type="ORF">Taro_049077</name>
</gene>
<dbReference type="CDD" id="cd14066">
    <property type="entry name" value="STKc_IRAK"/>
    <property type="match status" value="1"/>
</dbReference>
<evidence type="ECO:0000313" key="27">
    <source>
        <dbReference type="Proteomes" id="UP000652761"/>
    </source>
</evidence>
<evidence type="ECO:0000256" key="16">
    <source>
        <dbReference type="ARBA" id="ARBA00023157"/>
    </source>
</evidence>
<keyword evidence="15 21" id="KW-0472">Membrane</keyword>
<keyword evidence="6 19" id="KW-0808">Transferase</keyword>
<keyword evidence="16" id="KW-1015">Disulfide bond</keyword>
<dbReference type="InterPro" id="IPR001480">
    <property type="entry name" value="Bulb-type_lectin_dom"/>
</dbReference>
<dbReference type="Gene3D" id="1.10.510.10">
    <property type="entry name" value="Transferase(Phosphotransferase) domain 1"/>
    <property type="match status" value="1"/>
</dbReference>
<dbReference type="InterPro" id="IPR000858">
    <property type="entry name" value="S_locus_glycoprot_dom"/>
</dbReference>
<keyword evidence="18" id="KW-0325">Glycoprotein</keyword>
<comment type="catalytic activity">
    <reaction evidence="19">
        <text>L-threonyl-[protein] + ATP = O-phospho-L-threonyl-[protein] + ADP + H(+)</text>
        <dbReference type="Rhea" id="RHEA:46608"/>
        <dbReference type="Rhea" id="RHEA-COMP:11060"/>
        <dbReference type="Rhea" id="RHEA-COMP:11605"/>
        <dbReference type="ChEBI" id="CHEBI:15378"/>
        <dbReference type="ChEBI" id="CHEBI:30013"/>
        <dbReference type="ChEBI" id="CHEBI:30616"/>
        <dbReference type="ChEBI" id="CHEBI:61977"/>
        <dbReference type="ChEBI" id="CHEBI:456216"/>
        <dbReference type="EC" id="2.7.11.1"/>
    </reaction>
</comment>
<evidence type="ECO:0000256" key="10">
    <source>
        <dbReference type="ARBA" id="ARBA00022741"/>
    </source>
</evidence>
<evidence type="ECO:0000256" key="1">
    <source>
        <dbReference type="ARBA" id="ARBA00004251"/>
    </source>
</evidence>
<keyword evidence="27" id="KW-1185">Reference proteome</keyword>
<keyword evidence="3 19" id="KW-0723">Serine/threonine-protein kinase</keyword>
<feature type="chain" id="PRO_5032447939" description="Receptor-like serine/threonine-protein kinase" evidence="22">
    <location>
        <begin position="32"/>
        <end position="859"/>
    </location>
</feature>
<evidence type="ECO:0000256" key="19">
    <source>
        <dbReference type="PIRNR" id="PIRNR000641"/>
    </source>
</evidence>
<dbReference type="SUPFAM" id="SSF56112">
    <property type="entry name" value="Protein kinase-like (PK-like)"/>
    <property type="match status" value="1"/>
</dbReference>
<organism evidence="26 27">
    <name type="scientific">Colocasia esculenta</name>
    <name type="common">Wild taro</name>
    <name type="synonym">Arum esculentum</name>
    <dbReference type="NCBI Taxonomy" id="4460"/>
    <lineage>
        <taxon>Eukaryota</taxon>
        <taxon>Viridiplantae</taxon>
        <taxon>Streptophyta</taxon>
        <taxon>Embryophyta</taxon>
        <taxon>Tracheophyta</taxon>
        <taxon>Spermatophyta</taxon>
        <taxon>Magnoliopsida</taxon>
        <taxon>Liliopsida</taxon>
        <taxon>Araceae</taxon>
        <taxon>Aroideae</taxon>
        <taxon>Colocasieae</taxon>
        <taxon>Colocasia</taxon>
    </lineage>
</organism>
<dbReference type="GO" id="GO:0051707">
    <property type="term" value="P:response to other organism"/>
    <property type="evidence" value="ECO:0007669"/>
    <property type="project" value="UniProtKB-ARBA"/>
</dbReference>
<dbReference type="InterPro" id="IPR036426">
    <property type="entry name" value="Bulb-type_lectin_dom_sf"/>
</dbReference>
<dbReference type="InterPro" id="IPR017441">
    <property type="entry name" value="Protein_kinase_ATP_BS"/>
</dbReference>
<dbReference type="PROSITE" id="PS50011">
    <property type="entry name" value="PROTEIN_KINASE_DOM"/>
    <property type="match status" value="1"/>
</dbReference>
<keyword evidence="13 21" id="KW-1133">Transmembrane helix</keyword>
<dbReference type="SMART" id="SM00473">
    <property type="entry name" value="PAN_AP"/>
    <property type="match status" value="1"/>
</dbReference>
<dbReference type="FunFam" id="3.30.200.20:FF:000330">
    <property type="entry name" value="G-type lectin S-receptor-like serine/threonine-protein kinase At4g03230"/>
    <property type="match status" value="1"/>
</dbReference>
<evidence type="ECO:0000256" key="13">
    <source>
        <dbReference type="ARBA" id="ARBA00022989"/>
    </source>
</evidence>
<dbReference type="InterPro" id="IPR011009">
    <property type="entry name" value="Kinase-like_dom_sf"/>
</dbReference>
<dbReference type="Pfam" id="PF00954">
    <property type="entry name" value="S_locus_glycop"/>
    <property type="match status" value="1"/>
</dbReference>
<evidence type="ECO:0000256" key="3">
    <source>
        <dbReference type="ARBA" id="ARBA00022527"/>
    </source>
</evidence>
<evidence type="ECO:0000256" key="22">
    <source>
        <dbReference type="SAM" id="SignalP"/>
    </source>
</evidence>
<dbReference type="GO" id="GO:0005537">
    <property type="term" value="F:D-mannose binding"/>
    <property type="evidence" value="ECO:0007669"/>
    <property type="project" value="UniProtKB-KW"/>
</dbReference>
<dbReference type="GO" id="GO:0048544">
    <property type="term" value="P:recognition of pollen"/>
    <property type="evidence" value="ECO:0007669"/>
    <property type="project" value="InterPro"/>
</dbReference>
<dbReference type="PANTHER" id="PTHR27002">
    <property type="entry name" value="RECEPTOR-LIKE SERINE/THREONINE-PROTEIN KINASE SD1-8"/>
    <property type="match status" value="1"/>
</dbReference>
<dbReference type="Gene3D" id="2.90.10.30">
    <property type="match status" value="1"/>
</dbReference>
<feature type="transmembrane region" description="Helical" evidence="21">
    <location>
        <begin position="451"/>
        <end position="474"/>
    </location>
</feature>
<sequence length="859" mass="95652">MGCRSNSLSSPFSFFCCFVIVLLLLPAGSHGVDTLKRDESLANGTTLISHGRIFELGFFTPSGGNSSLYYLGIWYYGLPSRAVVWVANRNDPLVGVPGTLAIADGSLVMRDAGGGQRWTTNTTAASGGASVVLQLMDDGNLFLNTSVGQRARVLWQSFDHPTDTFLFGMRLTLARGARQSRQFTSWRSATDPSEGEYSLGMERTGEGSVQLFIWRRSTPYWRTGPWIGGRFSGVRVRPLSFYGWNFVPEDGSGSMVLSFARYNASLFWFQLQWDGRENISILDNSTKMWSNAFLQPSGECDIYNTCGANAKCTESGDAGKRASCQCLRGFMPQWQTTWAAGNWTGGCVRKAQLKCEMNATSGASVDDDGFADLRGVKLPDLSEWVIAATDADGCRRSCLNNCTCTAYTYVEGTGCMTWSSDLVDVQQFTDSTGYNIFIKLAASELADKDRIWILILIISLLVVIIFLLILYLWWNYKAKIKDWLKKSRKRGDTRLLASLGHVRQDHQAEFVSPAEFVDQSKDGKNSELPIFSFDALATATGYFHESNKLGQGGFGHVYKGILPGGREVAVKRLSEKSGQGHEEFKNEVILIAKLQHRNLVRLIGCCIQGDEKMLVYEYLPNKSLDAFIFNPSMRPLLDWRKRFNIIEGIARGMLYLHRDSRLRIIHRDLKASNILLDEEMNPKISDFGMARIFGGNQNQANTTRVVGTFGYMSPEYAMEGLFSIKSDVYSFGVLLLEIVSGHRNNSFHRTQDSPNLVGRAWQLWNEDKSLELVDPLIRSSISTREAMRCIQVGLLCVQDRANDRPTMTSVVFMLENEAMAHPVPKQPTFTLEGSPAETESVRPGCDTSADVTVTVVTGR</sequence>
<keyword evidence="12 19" id="KW-0067">ATP-binding</keyword>
<evidence type="ECO:0000256" key="14">
    <source>
        <dbReference type="ARBA" id="ARBA00023035"/>
    </source>
</evidence>
<dbReference type="SMART" id="SM00220">
    <property type="entry name" value="S_TKc"/>
    <property type="match status" value="1"/>
</dbReference>
<evidence type="ECO:0000256" key="20">
    <source>
        <dbReference type="PROSITE-ProRule" id="PRU10141"/>
    </source>
</evidence>
<keyword evidence="5" id="KW-0348">Hemagglutinin</keyword>
<keyword evidence="17" id="KW-0675">Receptor</keyword>
<dbReference type="PROSITE" id="PS00108">
    <property type="entry name" value="PROTEIN_KINASE_ST"/>
    <property type="match status" value="1"/>
</dbReference>